<dbReference type="RefSeq" id="WP_353293859.1">
    <property type="nucleotide sequence ID" value="NZ_BAABWH010000002.1"/>
</dbReference>
<feature type="domain" description="Heme NO-binding" evidence="1">
    <location>
        <begin position="3"/>
        <end position="165"/>
    </location>
</feature>
<reference evidence="2 3" key="1">
    <citation type="submission" date="2024-04" db="EMBL/GenBank/DDBJ databases">
        <title>Draft genome sequence of Thalassolituus maritimus NBRC 116585.</title>
        <authorList>
            <person name="Miyakawa T."/>
            <person name="Kusuya Y."/>
            <person name="Miura T."/>
        </authorList>
    </citation>
    <scope>NUCLEOTIDE SEQUENCE [LARGE SCALE GENOMIC DNA]</scope>
    <source>
        <strain evidence="2 3">5NW40-0001</strain>
    </source>
</reference>
<dbReference type="Pfam" id="PF07700">
    <property type="entry name" value="HNOB"/>
    <property type="match status" value="1"/>
</dbReference>
<keyword evidence="3" id="KW-1185">Reference proteome</keyword>
<dbReference type="Gene3D" id="3.90.1520.10">
    <property type="entry name" value="H-NOX domain"/>
    <property type="match status" value="1"/>
</dbReference>
<dbReference type="InterPro" id="IPR011644">
    <property type="entry name" value="Heme_NO-bd"/>
</dbReference>
<evidence type="ECO:0000259" key="1">
    <source>
        <dbReference type="Pfam" id="PF07700"/>
    </source>
</evidence>
<organism evidence="2 3">
    <name type="scientific">Thalassolituus maritimus</name>
    <dbReference type="NCBI Taxonomy" id="484498"/>
    <lineage>
        <taxon>Bacteria</taxon>
        <taxon>Pseudomonadati</taxon>
        <taxon>Pseudomonadota</taxon>
        <taxon>Gammaproteobacteria</taxon>
        <taxon>Oceanospirillales</taxon>
        <taxon>Oceanospirillaceae</taxon>
        <taxon>Thalassolituus</taxon>
    </lineage>
</organism>
<evidence type="ECO:0000313" key="3">
    <source>
        <dbReference type="Proteomes" id="UP001481413"/>
    </source>
</evidence>
<proteinExistence type="predicted"/>
<sequence>MIGIIQKVLIDLLHDTGGEELVANVLSEAGVPADVTYRIDQNYSDDEFNRLLSASAVITGLSVGELSALYAKAFLDRAKVLFPRFFEMSSSSEEFLMRQATIHAVMASGLKTQDERKAVTDKFSAERIRPGFVRVTYRSANKLKDLYIALAHEVAAIYDEKIQVQCDETGENEYCFELKWQAPFGLKPSDHLADAS</sequence>
<accession>A0ABP9ZXP7</accession>
<dbReference type="EMBL" id="BAABWH010000002">
    <property type="protein sequence ID" value="GAA6144923.1"/>
    <property type="molecule type" value="Genomic_DNA"/>
</dbReference>
<protein>
    <recommendedName>
        <fullName evidence="1">Heme NO-binding domain-containing protein</fullName>
    </recommendedName>
</protein>
<dbReference type="InterPro" id="IPR038158">
    <property type="entry name" value="H-NOX_domain_sf"/>
</dbReference>
<gene>
    <name evidence="2" type="ORF">NBRC116585_10400</name>
</gene>
<evidence type="ECO:0000313" key="2">
    <source>
        <dbReference type="EMBL" id="GAA6144923.1"/>
    </source>
</evidence>
<dbReference type="Proteomes" id="UP001481413">
    <property type="component" value="Unassembled WGS sequence"/>
</dbReference>
<dbReference type="SUPFAM" id="SSF111126">
    <property type="entry name" value="Ligand-binding domain in the NO signalling and Golgi transport"/>
    <property type="match status" value="1"/>
</dbReference>
<dbReference type="InterPro" id="IPR024096">
    <property type="entry name" value="NO_sig/Golgi_transp_ligand-bd"/>
</dbReference>
<name>A0ABP9ZXP7_9GAMM</name>
<comment type="caution">
    <text evidence="2">The sequence shown here is derived from an EMBL/GenBank/DDBJ whole genome shotgun (WGS) entry which is preliminary data.</text>
</comment>